<protein>
    <recommendedName>
        <fullName evidence="6">Prefoldin subunit 6</fullName>
    </recommendedName>
</protein>
<dbReference type="PANTHER" id="PTHR21431">
    <property type="entry name" value="PREFOLDIN SUBUNIT 6"/>
    <property type="match status" value="1"/>
</dbReference>
<dbReference type="STRING" id="254877.A0A1V6TG82"/>
<evidence type="ECO:0000256" key="2">
    <source>
        <dbReference type="ARBA" id="ARBA00023186"/>
    </source>
</evidence>
<dbReference type="Pfam" id="PF01920">
    <property type="entry name" value="Prefoldin_2"/>
    <property type="match status" value="1"/>
</dbReference>
<proteinExistence type="inferred from homology"/>
<evidence type="ECO:0008006" key="6">
    <source>
        <dbReference type="Google" id="ProtNLM"/>
    </source>
</evidence>
<evidence type="ECO:0000313" key="4">
    <source>
        <dbReference type="EMBL" id="OQE24889.1"/>
    </source>
</evidence>
<dbReference type="Gene3D" id="1.10.287.370">
    <property type="match status" value="1"/>
</dbReference>
<dbReference type="GO" id="GO:0005737">
    <property type="term" value="C:cytoplasm"/>
    <property type="evidence" value="ECO:0007669"/>
    <property type="project" value="TreeGrafter"/>
</dbReference>
<evidence type="ECO:0000313" key="5">
    <source>
        <dbReference type="Proteomes" id="UP000191342"/>
    </source>
</evidence>
<dbReference type="InterPro" id="IPR002777">
    <property type="entry name" value="PFD_beta-like"/>
</dbReference>
<dbReference type="InterPro" id="IPR009053">
    <property type="entry name" value="Prefoldin"/>
</dbReference>
<dbReference type="GO" id="GO:0051082">
    <property type="term" value="F:unfolded protein binding"/>
    <property type="evidence" value="ECO:0007669"/>
    <property type="project" value="InterPro"/>
</dbReference>
<dbReference type="OrthoDB" id="248120at2759"/>
<feature type="coiled-coil region" evidence="3">
    <location>
        <begin position="108"/>
        <end position="142"/>
    </location>
</feature>
<dbReference type="GO" id="GO:0016272">
    <property type="term" value="C:prefoldin complex"/>
    <property type="evidence" value="ECO:0007669"/>
    <property type="project" value="InterPro"/>
</dbReference>
<dbReference type="FunFam" id="1.10.287.370:FF:000003">
    <property type="entry name" value="Prefoldin subunit 6"/>
    <property type="match status" value="1"/>
</dbReference>
<evidence type="ECO:0000256" key="3">
    <source>
        <dbReference type="SAM" id="Coils"/>
    </source>
</evidence>
<organism evidence="4 5">
    <name type="scientific">Penicillium flavigenum</name>
    <dbReference type="NCBI Taxonomy" id="254877"/>
    <lineage>
        <taxon>Eukaryota</taxon>
        <taxon>Fungi</taxon>
        <taxon>Dikarya</taxon>
        <taxon>Ascomycota</taxon>
        <taxon>Pezizomycotina</taxon>
        <taxon>Eurotiomycetes</taxon>
        <taxon>Eurotiomycetidae</taxon>
        <taxon>Eurotiales</taxon>
        <taxon>Aspergillaceae</taxon>
        <taxon>Penicillium</taxon>
    </lineage>
</organism>
<dbReference type="SUPFAM" id="SSF46579">
    <property type="entry name" value="Prefoldin"/>
    <property type="match status" value="1"/>
</dbReference>
<dbReference type="GO" id="GO:0051087">
    <property type="term" value="F:protein-folding chaperone binding"/>
    <property type="evidence" value="ECO:0007669"/>
    <property type="project" value="TreeGrafter"/>
</dbReference>
<evidence type="ECO:0000256" key="1">
    <source>
        <dbReference type="ARBA" id="ARBA00008045"/>
    </source>
</evidence>
<dbReference type="CDD" id="cd23161">
    <property type="entry name" value="Prefoldin_6"/>
    <property type="match status" value="1"/>
</dbReference>
<sequence>MGIGGESESGSCLRAGSIDFPSSHFTSKFTMDAQKQLQARSEEFQALQTELEVLVDARQKLESQQQENEGVQTEFAQLDDEANIYKLVGPVLLKQDKSEATMAVNGRLEFIEKEIKRIEGEISATQEKSENMRSELIQLQSQAQQQAAAASASA</sequence>
<keyword evidence="2" id="KW-0143">Chaperone</keyword>
<dbReference type="AlphaFoldDB" id="A0A1V6TG82"/>
<comment type="caution">
    <text evidence="4">The sequence shown here is derived from an EMBL/GenBank/DDBJ whole genome shotgun (WGS) entry which is preliminary data.</text>
</comment>
<name>A0A1V6TG82_9EURO</name>
<keyword evidence="5" id="KW-1185">Reference proteome</keyword>
<feature type="coiled-coil region" evidence="3">
    <location>
        <begin position="44"/>
        <end position="81"/>
    </location>
</feature>
<accession>A0A1V6TG82</accession>
<dbReference type="GO" id="GO:0051131">
    <property type="term" value="P:chaperone-mediated protein complex assembly"/>
    <property type="evidence" value="ECO:0007669"/>
    <property type="project" value="TreeGrafter"/>
</dbReference>
<keyword evidence="3" id="KW-0175">Coiled coil</keyword>
<comment type="similarity">
    <text evidence="1">Belongs to the prefoldin subunit beta family.</text>
</comment>
<dbReference type="Proteomes" id="UP000191342">
    <property type="component" value="Unassembled WGS sequence"/>
</dbReference>
<gene>
    <name evidence="4" type="ORF">PENFLA_c009G06871</name>
</gene>
<reference evidence="5" key="1">
    <citation type="journal article" date="2017" name="Nat. Microbiol.">
        <title>Global analysis of biosynthetic gene clusters reveals vast potential of secondary metabolite production in Penicillium species.</title>
        <authorList>
            <person name="Nielsen J.C."/>
            <person name="Grijseels S."/>
            <person name="Prigent S."/>
            <person name="Ji B."/>
            <person name="Dainat J."/>
            <person name="Nielsen K.F."/>
            <person name="Frisvad J.C."/>
            <person name="Workman M."/>
            <person name="Nielsen J."/>
        </authorList>
    </citation>
    <scope>NUCLEOTIDE SEQUENCE [LARGE SCALE GENOMIC DNA]</scope>
    <source>
        <strain evidence="5">IBT 14082</strain>
    </source>
</reference>
<dbReference type="EMBL" id="MLQL01000009">
    <property type="protein sequence ID" value="OQE24889.1"/>
    <property type="molecule type" value="Genomic_DNA"/>
</dbReference>
<dbReference type="PANTHER" id="PTHR21431:SF0">
    <property type="entry name" value="PREFOLDIN SUBUNIT 6"/>
    <property type="match status" value="1"/>
</dbReference>
<dbReference type="GO" id="GO:0006457">
    <property type="term" value="P:protein folding"/>
    <property type="evidence" value="ECO:0007669"/>
    <property type="project" value="InterPro"/>
</dbReference>